<sequence>MSELGDSGKWGTMNPRRPNPSGPKKNPEMAAAAAAAAADKTKTSPCVGPRP</sequence>
<keyword evidence="2" id="KW-1185">Reference proteome</keyword>
<organism evidence="1 2">
    <name type="scientific">Coniosporium uncinatum</name>
    <dbReference type="NCBI Taxonomy" id="93489"/>
    <lineage>
        <taxon>Eukaryota</taxon>
        <taxon>Fungi</taxon>
        <taxon>Dikarya</taxon>
        <taxon>Ascomycota</taxon>
        <taxon>Pezizomycotina</taxon>
        <taxon>Dothideomycetes</taxon>
        <taxon>Dothideomycetes incertae sedis</taxon>
        <taxon>Coniosporium</taxon>
    </lineage>
</organism>
<evidence type="ECO:0000313" key="1">
    <source>
        <dbReference type="EMBL" id="KAK3060054.1"/>
    </source>
</evidence>
<dbReference type="EMBL" id="JAWDJW010008890">
    <property type="protein sequence ID" value="KAK3060054.1"/>
    <property type="molecule type" value="Genomic_DNA"/>
</dbReference>
<comment type="caution">
    <text evidence="1">The sequence shown here is derived from an EMBL/GenBank/DDBJ whole genome shotgun (WGS) entry which is preliminary data.</text>
</comment>
<protein>
    <submittedName>
        <fullName evidence="1">Uncharacterized protein</fullName>
    </submittedName>
</protein>
<proteinExistence type="predicted"/>
<dbReference type="Proteomes" id="UP001186974">
    <property type="component" value="Unassembled WGS sequence"/>
</dbReference>
<name>A0ACC3D0M6_9PEZI</name>
<gene>
    <name evidence="1" type="ORF">LTS18_009446</name>
</gene>
<accession>A0ACC3D0M6</accession>
<feature type="non-terminal residue" evidence="1">
    <location>
        <position position="51"/>
    </location>
</feature>
<reference evidence="1" key="1">
    <citation type="submission" date="2024-09" db="EMBL/GenBank/DDBJ databases">
        <title>Black Yeasts Isolated from many extreme environments.</title>
        <authorList>
            <person name="Coleine C."/>
            <person name="Stajich J.E."/>
            <person name="Selbmann L."/>
        </authorList>
    </citation>
    <scope>NUCLEOTIDE SEQUENCE</scope>
    <source>
        <strain evidence="1">CCFEE 5737</strain>
    </source>
</reference>
<evidence type="ECO:0000313" key="2">
    <source>
        <dbReference type="Proteomes" id="UP001186974"/>
    </source>
</evidence>